<evidence type="ECO:0000313" key="1">
    <source>
        <dbReference type="EnsemblProtists" id="PYU1_T002722"/>
    </source>
</evidence>
<dbReference type="HOGENOM" id="CLU_2781522_0_0_1"/>
<name>K3WCN1_GLOUD</name>
<dbReference type="VEuPathDB" id="FungiDB:PYU1_G002719"/>
<evidence type="ECO:0000313" key="2">
    <source>
        <dbReference type="Proteomes" id="UP000019132"/>
    </source>
</evidence>
<dbReference type="InParanoid" id="K3WCN1"/>
<dbReference type="Proteomes" id="UP000019132">
    <property type="component" value="Unassembled WGS sequence"/>
</dbReference>
<dbReference type="AlphaFoldDB" id="K3WCN1"/>
<protein>
    <submittedName>
        <fullName evidence="1">Uncharacterized protein</fullName>
    </submittedName>
</protein>
<organism evidence="1 2">
    <name type="scientific">Globisporangium ultimum (strain ATCC 200006 / CBS 805.95 / DAOM BR144)</name>
    <name type="common">Pythium ultimum</name>
    <dbReference type="NCBI Taxonomy" id="431595"/>
    <lineage>
        <taxon>Eukaryota</taxon>
        <taxon>Sar</taxon>
        <taxon>Stramenopiles</taxon>
        <taxon>Oomycota</taxon>
        <taxon>Peronosporomycetes</taxon>
        <taxon>Pythiales</taxon>
        <taxon>Pythiaceae</taxon>
        <taxon>Globisporangium</taxon>
    </lineage>
</organism>
<reference evidence="2" key="1">
    <citation type="journal article" date="2010" name="Genome Biol.">
        <title>Genome sequence of the necrotrophic plant pathogen Pythium ultimum reveals original pathogenicity mechanisms and effector repertoire.</title>
        <authorList>
            <person name="Levesque C.A."/>
            <person name="Brouwer H."/>
            <person name="Cano L."/>
            <person name="Hamilton J.P."/>
            <person name="Holt C."/>
            <person name="Huitema E."/>
            <person name="Raffaele S."/>
            <person name="Robideau G.P."/>
            <person name="Thines M."/>
            <person name="Win J."/>
            <person name="Zerillo M.M."/>
            <person name="Beakes G.W."/>
            <person name="Boore J.L."/>
            <person name="Busam D."/>
            <person name="Dumas B."/>
            <person name="Ferriera S."/>
            <person name="Fuerstenberg S.I."/>
            <person name="Gachon C.M."/>
            <person name="Gaulin E."/>
            <person name="Govers F."/>
            <person name="Grenville-Briggs L."/>
            <person name="Horner N."/>
            <person name="Hostetler J."/>
            <person name="Jiang R.H."/>
            <person name="Johnson J."/>
            <person name="Krajaejun T."/>
            <person name="Lin H."/>
            <person name="Meijer H.J."/>
            <person name="Moore B."/>
            <person name="Morris P."/>
            <person name="Phuntmart V."/>
            <person name="Puiu D."/>
            <person name="Shetty J."/>
            <person name="Stajich J.E."/>
            <person name="Tripathy S."/>
            <person name="Wawra S."/>
            <person name="van West P."/>
            <person name="Whitty B.R."/>
            <person name="Coutinho P.M."/>
            <person name="Henrissat B."/>
            <person name="Martin F."/>
            <person name="Thomas P.D."/>
            <person name="Tyler B.M."/>
            <person name="De Vries R.P."/>
            <person name="Kamoun S."/>
            <person name="Yandell M."/>
            <person name="Tisserat N."/>
            <person name="Buell C.R."/>
        </authorList>
    </citation>
    <scope>NUCLEOTIDE SEQUENCE</scope>
    <source>
        <strain evidence="2">DAOM:BR144</strain>
    </source>
</reference>
<dbReference type="EMBL" id="GL376628">
    <property type="status" value="NOT_ANNOTATED_CDS"/>
    <property type="molecule type" value="Genomic_DNA"/>
</dbReference>
<reference evidence="2" key="2">
    <citation type="submission" date="2010-04" db="EMBL/GenBank/DDBJ databases">
        <authorList>
            <person name="Buell R."/>
            <person name="Hamilton J."/>
            <person name="Hostetler J."/>
        </authorList>
    </citation>
    <scope>NUCLEOTIDE SEQUENCE [LARGE SCALE GENOMIC DNA]</scope>
    <source>
        <strain evidence="2">DAOM:BR144</strain>
    </source>
</reference>
<keyword evidence="2" id="KW-1185">Reference proteome</keyword>
<reference evidence="1" key="3">
    <citation type="submission" date="2015-02" db="UniProtKB">
        <authorList>
            <consortium name="EnsemblProtists"/>
        </authorList>
    </citation>
    <scope>IDENTIFICATION</scope>
    <source>
        <strain evidence="1">DAOM BR144</strain>
    </source>
</reference>
<dbReference type="EnsemblProtists" id="PYU1_T002722">
    <property type="protein sequence ID" value="PYU1_T002722"/>
    <property type="gene ID" value="PYU1_G002719"/>
</dbReference>
<sequence>MRQKHAARSKYLDDHLPFSLLRILWTVIAYARVLSDVLRLGIGVRNLSPHFSMVEPDSFLMFGPWSYYV</sequence>
<proteinExistence type="predicted"/>
<accession>K3WCN1</accession>